<dbReference type="PROSITE" id="PS00639">
    <property type="entry name" value="THIOL_PROTEASE_HIS"/>
    <property type="match status" value="1"/>
</dbReference>
<dbReference type="GO" id="GO:0006508">
    <property type="term" value="P:proteolysis"/>
    <property type="evidence" value="ECO:0007669"/>
    <property type="project" value="InterPro"/>
</dbReference>
<accession>A0A6C0LW34</accession>
<dbReference type="SMART" id="SM00645">
    <property type="entry name" value="Pept_C1"/>
    <property type="match status" value="1"/>
</dbReference>
<keyword evidence="3" id="KW-0812">Transmembrane</keyword>
<protein>
    <recommendedName>
        <fullName evidence="4">Peptidase C1A papain C-terminal domain-containing protein</fullName>
    </recommendedName>
</protein>
<dbReference type="InterPro" id="IPR025660">
    <property type="entry name" value="Pept_his_AS"/>
</dbReference>
<organism evidence="5">
    <name type="scientific">viral metagenome</name>
    <dbReference type="NCBI Taxonomy" id="1070528"/>
    <lineage>
        <taxon>unclassified sequences</taxon>
        <taxon>metagenomes</taxon>
        <taxon>organismal metagenomes</taxon>
    </lineage>
</organism>
<dbReference type="AlphaFoldDB" id="A0A6C0LW34"/>
<comment type="similarity">
    <text evidence="1">Belongs to the peptidase C1 family.</text>
</comment>
<evidence type="ECO:0000313" key="5">
    <source>
        <dbReference type="EMBL" id="QHU34633.1"/>
    </source>
</evidence>
<dbReference type="PANTHER" id="PTHR12411">
    <property type="entry name" value="CYSTEINE PROTEASE FAMILY C1-RELATED"/>
    <property type="match status" value="1"/>
</dbReference>
<dbReference type="PRINTS" id="PR00705">
    <property type="entry name" value="PAPAIN"/>
</dbReference>
<dbReference type="Gene3D" id="3.90.70.10">
    <property type="entry name" value="Cysteine proteinases"/>
    <property type="match status" value="1"/>
</dbReference>
<keyword evidence="3" id="KW-1133">Transmembrane helix</keyword>
<feature type="domain" description="Peptidase C1A papain C-terminal" evidence="4">
    <location>
        <begin position="94"/>
        <end position="371"/>
    </location>
</feature>
<reference evidence="5" key="1">
    <citation type="journal article" date="2020" name="Nature">
        <title>Giant virus diversity and host interactions through global metagenomics.</title>
        <authorList>
            <person name="Schulz F."/>
            <person name="Roux S."/>
            <person name="Paez-Espino D."/>
            <person name="Jungbluth S."/>
            <person name="Walsh D.A."/>
            <person name="Denef V.J."/>
            <person name="McMahon K.D."/>
            <person name="Konstantinidis K.T."/>
            <person name="Eloe-Fadrosh E.A."/>
            <person name="Kyrpides N.C."/>
            <person name="Woyke T."/>
        </authorList>
    </citation>
    <scope>NUCLEOTIDE SEQUENCE</scope>
    <source>
        <strain evidence="5">GVMAG-S-1016713-169</strain>
    </source>
</reference>
<dbReference type="InterPro" id="IPR013128">
    <property type="entry name" value="Peptidase_C1A"/>
</dbReference>
<dbReference type="GO" id="GO:0008234">
    <property type="term" value="F:cysteine-type peptidase activity"/>
    <property type="evidence" value="ECO:0007669"/>
    <property type="project" value="InterPro"/>
</dbReference>
<feature type="transmembrane region" description="Helical" evidence="3">
    <location>
        <begin position="499"/>
        <end position="521"/>
    </location>
</feature>
<feature type="transmembrane region" description="Helical" evidence="3">
    <location>
        <begin position="464"/>
        <end position="487"/>
    </location>
</feature>
<evidence type="ECO:0000256" key="1">
    <source>
        <dbReference type="ARBA" id="ARBA00008455"/>
    </source>
</evidence>
<feature type="region of interest" description="Disordered" evidence="2">
    <location>
        <begin position="426"/>
        <end position="455"/>
    </location>
</feature>
<evidence type="ECO:0000256" key="3">
    <source>
        <dbReference type="SAM" id="Phobius"/>
    </source>
</evidence>
<name>A0A6C0LW34_9ZZZZ</name>
<dbReference type="InterPro" id="IPR038765">
    <property type="entry name" value="Papain-like_cys_pep_sf"/>
</dbReference>
<dbReference type="EMBL" id="MN740576">
    <property type="protein sequence ID" value="QHU34633.1"/>
    <property type="molecule type" value="Genomic_DNA"/>
</dbReference>
<evidence type="ECO:0000259" key="4">
    <source>
        <dbReference type="SMART" id="SM00645"/>
    </source>
</evidence>
<dbReference type="Pfam" id="PF00112">
    <property type="entry name" value="Peptidase_C1"/>
    <property type="match status" value="1"/>
</dbReference>
<dbReference type="InterPro" id="IPR000169">
    <property type="entry name" value="Pept_cys_AS"/>
</dbReference>
<dbReference type="PROSITE" id="PS00139">
    <property type="entry name" value="THIOL_PROTEASE_CYS"/>
    <property type="match status" value="1"/>
</dbReference>
<sequence>MINLAYNYEEHLTNNKPTFFGSKSVPFGALGEERIDSEQTVPPLNTNIDYSTIPVVELSEQKGLSDMAVELPVTFNWRRGEKNKKTHKFDDKVMRKNVNILPLISTPGNQMLCGSCWAIATAGIISDNFVVSGQVDWKPNLSTSYSLTCYPQNQCKGGNPAKLMNDISRGGIVSNHCLDYSWCAENTKCNGDATKHFKLEHPGANMPHVDLNSFLPRNNCGCYKDGDFFEYKIQKVTRTSLELDKIKLFQRSIKSRLFHQGPVLGSFLVFENFMKGAFTKGKSNKGIYFENATYNGDTVTSATLNKDTYKGSHAVAIIGYGVETNVTIPGGKTVSSVPYWYCRNSWGTKWGDGGYFKMAMYGYNKLSQFGKLVEINSLNGGTVQGGGIISFTTNQAPKLVSKKQITGNFLKGKRLQDDSYYETDTKDKANVEPNDKSKDKSNDKSKDKSNDKSKDNSKNMYNKILGSSLFTIIFFMLFIIFVFVISFMSAKGLNKPVKITLGITLTLLFVINIILISRYLIILYCKSKRCGCEM</sequence>
<keyword evidence="3" id="KW-0472">Membrane</keyword>
<proteinExistence type="inferred from homology"/>
<dbReference type="SUPFAM" id="SSF54001">
    <property type="entry name" value="Cysteine proteinases"/>
    <property type="match status" value="1"/>
</dbReference>
<dbReference type="InterPro" id="IPR000668">
    <property type="entry name" value="Peptidase_C1A_C"/>
</dbReference>
<evidence type="ECO:0000256" key="2">
    <source>
        <dbReference type="SAM" id="MobiDB-lite"/>
    </source>
</evidence>